<accession>A0ABU8YQG6</accession>
<evidence type="ECO:0000256" key="2">
    <source>
        <dbReference type="ARBA" id="ARBA00022527"/>
    </source>
</evidence>
<feature type="coiled-coil region" evidence="10">
    <location>
        <begin position="375"/>
        <end position="440"/>
    </location>
</feature>
<comment type="caution">
    <text evidence="13">The sequence shown here is derived from an EMBL/GenBank/DDBJ whole genome shotgun (WGS) entry which is preliminary data.</text>
</comment>
<feature type="region of interest" description="Disordered" evidence="11">
    <location>
        <begin position="275"/>
        <end position="309"/>
    </location>
</feature>
<feature type="region of interest" description="Disordered" evidence="11">
    <location>
        <begin position="492"/>
        <end position="547"/>
    </location>
</feature>
<dbReference type="InterPro" id="IPR017441">
    <property type="entry name" value="Protein_kinase_ATP_BS"/>
</dbReference>
<dbReference type="Gene3D" id="3.30.200.20">
    <property type="entry name" value="Phosphorylase Kinase, domain 1"/>
    <property type="match status" value="1"/>
</dbReference>
<evidence type="ECO:0000256" key="4">
    <source>
        <dbReference type="ARBA" id="ARBA00022741"/>
    </source>
</evidence>
<dbReference type="RefSeq" id="WP_340518765.1">
    <property type="nucleotide sequence ID" value="NZ_JBBLXS010000236.1"/>
</dbReference>
<gene>
    <name evidence="13" type="ORF">WMG39_17405</name>
</gene>
<evidence type="ECO:0000256" key="5">
    <source>
        <dbReference type="ARBA" id="ARBA00022777"/>
    </source>
</evidence>
<protein>
    <recommendedName>
        <fullName evidence="1">non-specific serine/threonine protein kinase</fullName>
        <ecNumber evidence="1">2.7.11.1</ecNumber>
    </recommendedName>
</protein>
<feature type="compositionally biased region" description="Polar residues" evidence="11">
    <location>
        <begin position="284"/>
        <end position="296"/>
    </location>
</feature>
<dbReference type="PROSITE" id="PS00107">
    <property type="entry name" value="PROTEIN_KINASE_ATP"/>
    <property type="match status" value="1"/>
</dbReference>
<dbReference type="SUPFAM" id="SSF56112">
    <property type="entry name" value="Protein kinase-like (PK-like)"/>
    <property type="match status" value="1"/>
</dbReference>
<comment type="catalytic activity">
    <reaction evidence="8">
        <text>L-seryl-[protein] + ATP = O-phospho-L-seryl-[protein] + ADP + H(+)</text>
        <dbReference type="Rhea" id="RHEA:17989"/>
        <dbReference type="Rhea" id="RHEA-COMP:9863"/>
        <dbReference type="Rhea" id="RHEA-COMP:11604"/>
        <dbReference type="ChEBI" id="CHEBI:15378"/>
        <dbReference type="ChEBI" id="CHEBI:29999"/>
        <dbReference type="ChEBI" id="CHEBI:30616"/>
        <dbReference type="ChEBI" id="CHEBI:83421"/>
        <dbReference type="ChEBI" id="CHEBI:456216"/>
        <dbReference type="EC" id="2.7.11.1"/>
    </reaction>
</comment>
<evidence type="ECO:0000256" key="6">
    <source>
        <dbReference type="ARBA" id="ARBA00022840"/>
    </source>
</evidence>
<proteinExistence type="predicted"/>
<keyword evidence="4 9" id="KW-0547">Nucleotide-binding</keyword>
<dbReference type="Gene3D" id="1.10.510.10">
    <property type="entry name" value="Transferase(Phosphotransferase) domain 1"/>
    <property type="match status" value="1"/>
</dbReference>
<keyword evidence="6 9" id="KW-0067">ATP-binding</keyword>
<dbReference type="PANTHER" id="PTHR24363">
    <property type="entry name" value="SERINE/THREONINE PROTEIN KINASE"/>
    <property type="match status" value="1"/>
</dbReference>
<comment type="catalytic activity">
    <reaction evidence="7">
        <text>L-threonyl-[protein] + ATP = O-phospho-L-threonyl-[protein] + ADP + H(+)</text>
        <dbReference type="Rhea" id="RHEA:46608"/>
        <dbReference type="Rhea" id="RHEA-COMP:11060"/>
        <dbReference type="Rhea" id="RHEA-COMP:11605"/>
        <dbReference type="ChEBI" id="CHEBI:15378"/>
        <dbReference type="ChEBI" id="CHEBI:30013"/>
        <dbReference type="ChEBI" id="CHEBI:30616"/>
        <dbReference type="ChEBI" id="CHEBI:61977"/>
        <dbReference type="ChEBI" id="CHEBI:456216"/>
        <dbReference type="EC" id="2.7.11.1"/>
    </reaction>
</comment>
<evidence type="ECO:0000313" key="13">
    <source>
        <dbReference type="EMBL" id="MEK0186613.1"/>
    </source>
</evidence>
<evidence type="ECO:0000259" key="12">
    <source>
        <dbReference type="PROSITE" id="PS50011"/>
    </source>
</evidence>
<dbReference type="GO" id="GO:0004674">
    <property type="term" value="F:protein serine/threonine kinase activity"/>
    <property type="evidence" value="ECO:0007669"/>
    <property type="project" value="UniProtKB-EC"/>
</dbReference>
<evidence type="ECO:0000256" key="8">
    <source>
        <dbReference type="ARBA" id="ARBA00048679"/>
    </source>
</evidence>
<dbReference type="InterPro" id="IPR000719">
    <property type="entry name" value="Prot_kinase_dom"/>
</dbReference>
<keyword evidence="2" id="KW-0723">Serine/threonine-protein kinase</keyword>
<reference evidence="13 14" key="1">
    <citation type="journal article" date="2020" name="Harmful Algae">
        <title>Molecular and morphological characterization of a novel dihydroanatoxin-a producing Microcoleus species (cyanobacteria) from the Russian River, California, USA.</title>
        <authorList>
            <person name="Conklin K.Y."/>
            <person name="Stancheva R."/>
            <person name="Otten T.G."/>
            <person name="Fadness R."/>
            <person name="Boyer G.L."/>
            <person name="Read B."/>
            <person name="Zhang X."/>
            <person name="Sheath R.G."/>
        </authorList>
    </citation>
    <scope>NUCLEOTIDE SEQUENCE [LARGE SCALE GENOMIC DNA]</scope>
    <source>
        <strain evidence="13 14">PTRS2</strain>
    </source>
</reference>
<organism evidence="13 14">
    <name type="scientific">Microcoleus anatoxicus PTRS2</name>
    <dbReference type="NCBI Taxonomy" id="2705321"/>
    <lineage>
        <taxon>Bacteria</taxon>
        <taxon>Bacillati</taxon>
        <taxon>Cyanobacteriota</taxon>
        <taxon>Cyanophyceae</taxon>
        <taxon>Oscillatoriophycideae</taxon>
        <taxon>Oscillatoriales</taxon>
        <taxon>Microcoleaceae</taxon>
        <taxon>Microcoleus</taxon>
        <taxon>Microcoleus anatoxicus</taxon>
    </lineage>
</organism>
<keyword evidence="5 13" id="KW-0418">Kinase</keyword>
<sequence length="547" mass="60127">MIPELSAGTLIHQHYVIDQILGQGGFGRTYLALDKKNNKNCVLKEFSPSNTKPEALRKARQLFEQEAEILRKLNHRQIPEFLDWFEDNGRLFIVQEFVNGKTYSNLGQSQKFSENDIAEWLRHLLEVLEYIHGKGIIHRDISPDNIMLPNGNNPKPVLIDFGVVKYAGTQLISGNQGAANSNQTRVGKGAYAPSEQLRSGKCYPNSDLYALAVTAIVLLTGKEPDALMNHHNLEWDWRSHVNVSDKLVAILNKMLQEKPSDRYQSAKEVLNALDNHSQIHKKTTMSSSKTEVSQGSGLPPTELSPDQNSGNPSWKTIALIVLPTLLLVGGIVSLESSRIPFVCGALNNCAADKPFNESYNSAVKQAGDARVLGQNAQTAQELQTARDRMKSAIDQLSSIPSTAKVYPDTQKLLPSYQSELTAMEAHLTREQQAQKQLEEALAIAADAPKATELSKQKALWTQAADKLKAIASDSFVADKVKASLAECDREIKNIENSVPPSASPQATPTPDDLFRPPSESTKSPSTPESSPSLPHSPTPKADKDPLF</sequence>
<evidence type="ECO:0000256" key="3">
    <source>
        <dbReference type="ARBA" id="ARBA00022679"/>
    </source>
</evidence>
<dbReference type="PROSITE" id="PS00109">
    <property type="entry name" value="PROTEIN_KINASE_TYR"/>
    <property type="match status" value="1"/>
</dbReference>
<dbReference type="EMBL" id="JBBLXS010000236">
    <property type="protein sequence ID" value="MEK0186613.1"/>
    <property type="molecule type" value="Genomic_DNA"/>
</dbReference>
<dbReference type="InterPro" id="IPR011009">
    <property type="entry name" value="Kinase-like_dom_sf"/>
</dbReference>
<feature type="binding site" evidence="9">
    <location>
        <position position="44"/>
    </location>
    <ligand>
        <name>ATP</name>
        <dbReference type="ChEBI" id="CHEBI:30616"/>
    </ligand>
</feature>
<evidence type="ECO:0000256" key="1">
    <source>
        <dbReference type="ARBA" id="ARBA00012513"/>
    </source>
</evidence>
<evidence type="ECO:0000313" key="14">
    <source>
        <dbReference type="Proteomes" id="UP001384579"/>
    </source>
</evidence>
<evidence type="ECO:0000256" key="10">
    <source>
        <dbReference type="SAM" id="Coils"/>
    </source>
</evidence>
<keyword evidence="10" id="KW-0175">Coiled coil</keyword>
<dbReference type="Proteomes" id="UP001384579">
    <property type="component" value="Unassembled WGS sequence"/>
</dbReference>
<evidence type="ECO:0000256" key="11">
    <source>
        <dbReference type="SAM" id="MobiDB-lite"/>
    </source>
</evidence>
<feature type="compositionally biased region" description="Low complexity" evidence="11">
    <location>
        <begin position="499"/>
        <end position="539"/>
    </location>
</feature>
<dbReference type="InterPro" id="IPR008266">
    <property type="entry name" value="Tyr_kinase_AS"/>
</dbReference>
<evidence type="ECO:0000256" key="7">
    <source>
        <dbReference type="ARBA" id="ARBA00047899"/>
    </source>
</evidence>
<dbReference type="CDD" id="cd14014">
    <property type="entry name" value="STKc_PknB_like"/>
    <property type="match status" value="1"/>
</dbReference>
<dbReference type="PANTHER" id="PTHR24363:SF0">
    <property type="entry name" value="SERINE_THREONINE KINASE LIKE DOMAIN CONTAINING 1"/>
    <property type="match status" value="1"/>
</dbReference>
<keyword evidence="14" id="KW-1185">Reference proteome</keyword>
<name>A0ABU8YQG6_9CYAN</name>
<keyword evidence="3 13" id="KW-0808">Transferase</keyword>
<feature type="domain" description="Protein kinase" evidence="12">
    <location>
        <begin position="15"/>
        <end position="279"/>
    </location>
</feature>
<evidence type="ECO:0000256" key="9">
    <source>
        <dbReference type="PROSITE-ProRule" id="PRU10141"/>
    </source>
</evidence>
<dbReference type="EC" id="2.7.11.1" evidence="1"/>
<dbReference type="PROSITE" id="PS50011">
    <property type="entry name" value="PROTEIN_KINASE_DOM"/>
    <property type="match status" value="1"/>
</dbReference>
<dbReference type="Pfam" id="PF00069">
    <property type="entry name" value="Pkinase"/>
    <property type="match status" value="1"/>
</dbReference>